<dbReference type="Gene3D" id="2.40.10.220">
    <property type="entry name" value="predicted glycosyltransferase like domains"/>
    <property type="match status" value="1"/>
</dbReference>
<accession>A0A1V1PDF0</accession>
<protein>
    <submittedName>
        <fullName evidence="6">Type IV pilus assembly PilZ</fullName>
    </submittedName>
</protein>
<dbReference type="Proteomes" id="UP000189670">
    <property type="component" value="Unassembled WGS sequence"/>
</dbReference>
<keyword evidence="2" id="KW-0547">Nucleotide-binding</keyword>
<keyword evidence="1" id="KW-0973">c-di-GMP</keyword>
<dbReference type="Gene3D" id="2.30.110.10">
    <property type="entry name" value="Electron Transport, Fmn-binding Protein, Chain A"/>
    <property type="match status" value="1"/>
</dbReference>
<evidence type="ECO:0000256" key="1">
    <source>
        <dbReference type="ARBA" id="ARBA00022636"/>
    </source>
</evidence>
<dbReference type="EMBL" id="ATBP01000111">
    <property type="protein sequence ID" value="ETR72806.1"/>
    <property type="molecule type" value="Genomic_DNA"/>
</dbReference>
<sequence>MSDIKNLNIEIGTLMQLEFETVRYRLKSEFVGMVQHSYLIVTMPPSKSIPNASKIFTHGIDTIIRFVHQGTAYGFITTVERAIYKPAKLLFLKYPKSFEIYQLRNFERVLCLLPASLELSKEDAIAGHVIDISKEGCQFSTDNISFAGKNNTPALDDERSIALQLPGFENTVFISCKVKNVCQTKTHFKIGLKFISMSDDARARLYDFLGGVGVKLGSDQGK</sequence>
<reference evidence="7" key="1">
    <citation type="submission" date="2012-11" db="EMBL/GenBank/DDBJ databases">
        <authorList>
            <person name="Lucero-Rivera Y.E."/>
            <person name="Tovar-Ramirez D."/>
        </authorList>
    </citation>
    <scope>NUCLEOTIDE SEQUENCE [LARGE SCALE GENOMIC DNA]</scope>
    <source>
        <strain evidence="7">Araruama</strain>
    </source>
</reference>
<evidence type="ECO:0000313" key="6">
    <source>
        <dbReference type="EMBL" id="ETR72806.1"/>
    </source>
</evidence>
<evidence type="ECO:0000259" key="4">
    <source>
        <dbReference type="Pfam" id="PF07238"/>
    </source>
</evidence>
<dbReference type="InterPro" id="IPR009926">
    <property type="entry name" value="T3SS_YcgR_PilZN"/>
</dbReference>
<keyword evidence="3" id="KW-0975">Bacterial flagellum</keyword>
<evidence type="ECO:0000259" key="5">
    <source>
        <dbReference type="Pfam" id="PF12945"/>
    </source>
</evidence>
<dbReference type="Pfam" id="PF07238">
    <property type="entry name" value="PilZ"/>
    <property type="match status" value="1"/>
</dbReference>
<dbReference type="Pfam" id="PF12945">
    <property type="entry name" value="PilZNR"/>
    <property type="match status" value="1"/>
</dbReference>
<gene>
    <name evidence="6" type="ORF">OMM_01425</name>
</gene>
<feature type="domain" description="PilZ" evidence="4">
    <location>
        <begin position="102"/>
        <end position="209"/>
    </location>
</feature>
<dbReference type="SUPFAM" id="SSF141371">
    <property type="entry name" value="PilZ domain-like"/>
    <property type="match status" value="2"/>
</dbReference>
<dbReference type="AlphaFoldDB" id="A0A1V1PDF0"/>
<name>A0A1V1PDF0_9BACT</name>
<dbReference type="InterPro" id="IPR012349">
    <property type="entry name" value="Split_barrel_FMN-bd"/>
</dbReference>
<evidence type="ECO:0000256" key="3">
    <source>
        <dbReference type="ARBA" id="ARBA00023143"/>
    </source>
</evidence>
<organism evidence="6 7">
    <name type="scientific">Candidatus Magnetoglobus multicellularis str. Araruama</name>
    <dbReference type="NCBI Taxonomy" id="890399"/>
    <lineage>
        <taxon>Bacteria</taxon>
        <taxon>Pseudomonadati</taxon>
        <taxon>Thermodesulfobacteriota</taxon>
        <taxon>Desulfobacteria</taxon>
        <taxon>Desulfobacterales</taxon>
        <taxon>Desulfobacteraceae</taxon>
        <taxon>Candidatus Magnetoglobus</taxon>
    </lineage>
</organism>
<dbReference type="InterPro" id="IPR009875">
    <property type="entry name" value="PilZ_domain"/>
</dbReference>
<feature type="domain" description="Type III secretion system flagellar brake protein YcgR PilZN" evidence="5">
    <location>
        <begin position="10"/>
        <end position="95"/>
    </location>
</feature>
<evidence type="ECO:0000256" key="2">
    <source>
        <dbReference type="ARBA" id="ARBA00022741"/>
    </source>
</evidence>
<comment type="caution">
    <text evidence="6">The sequence shown here is derived from an EMBL/GenBank/DDBJ whole genome shotgun (WGS) entry which is preliminary data.</text>
</comment>
<proteinExistence type="predicted"/>
<evidence type="ECO:0000313" key="7">
    <source>
        <dbReference type="Proteomes" id="UP000189670"/>
    </source>
</evidence>
<dbReference type="GO" id="GO:0035438">
    <property type="term" value="F:cyclic-di-GMP binding"/>
    <property type="evidence" value="ECO:0007669"/>
    <property type="project" value="InterPro"/>
</dbReference>